<evidence type="ECO:0000313" key="9">
    <source>
        <dbReference type="Proteomes" id="UP001412067"/>
    </source>
</evidence>
<dbReference type="EMBL" id="JBBWWR010000015">
    <property type="protein sequence ID" value="KAK8950081.1"/>
    <property type="molecule type" value="Genomic_DNA"/>
</dbReference>
<keyword evidence="5" id="KW-0067">ATP-binding</keyword>
<dbReference type="Gene3D" id="1.10.510.10">
    <property type="entry name" value="Transferase(Phosphotransferase) domain 1"/>
    <property type="match status" value="1"/>
</dbReference>
<evidence type="ECO:0000256" key="1">
    <source>
        <dbReference type="ARBA" id="ARBA00022527"/>
    </source>
</evidence>
<evidence type="ECO:0000313" key="8">
    <source>
        <dbReference type="EMBL" id="KAK8950081.1"/>
    </source>
</evidence>
<name>A0ABR2LTH0_9ASPA</name>
<evidence type="ECO:0000256" key="3">
    <source>
        <dbReference type="ARBA" id="ARBA00022741"/>
    </source>
</evidence>
<dbReference type="InterPro" id="IPR011009">
    <property type="entry name" value="Kinase-like_dom_sf"/>
</dbReference>
<dbReference type="Pfam" id="PF00069">
    <property type="entry name" value="Pkinase"/>
    <property type="match status" value="1"/>
</dbReference>
<evidence type="ECO:0000256" key="6">
    <source>
        <dbReference type="SAM" id="MobiDB-lite"/>
    </source>
</evidence>
<dbReference type="SUPFAM" id="SSF56112">
    <property type="entry name" value="Protein kinase-like (PK-like)"/>
    <property type="match status" value="1"/>
</dbReference>
<reference evidence="8 9" key="1">
    <citation type="journal article" date="2022" name="Nat. Plants">
        <title>Genomes of leafy and leafless Platanthera orchids illuminate the evolution of mycoheterotrophy.</title>
        <authorList>
            <person name="Li M.H."/>
            <person name="Liu K.W."/>
            <person name="Li Z."/>
            <person name="Lu H.C."/>
            <person name="Ye Q.L."/>
            <person name="Zhang D."/>
            <person name="Wang J.Y."/>
            <person name="Li Y.F."/>
            <person name="Zhong Z.M."/>
            <person name="Liu X."/>
            <person name="Yu X."/>
            <person name="Liu D.K."/>
            <person name="Tu X.D."/>
            <person name="Liu B."/>
            <person name="Hao Y."/>
            <person name="Liao X.Y."/>
            <person name="Jiang Y.T."/>
            <person name="Sun W.H."/>
            <person name="Chen J."/>
            <person name="Chen Y.Q."/>
            <person name="Ai Y."/>
            <person name="Zhai J.W."/>
            <person name="Wu S.S."/>
            <person name="Zhou Z."/>
            <person name="Hsiao Y.Y."/>
            <person name="Wu W.L."/>
            <person name="Chen Y.Y."/>
            <person name="Lin Y.F."/>
            <person name="Hsu J.L."/>
            <person name="Li C.Y."/>
            <person name="Wang Z.W."/>
            <person name="Zhao X."/>
            <person name="Zhong W.Y."/>
            <person name="Ma X.K."/>
            <person name="Ma L."/>
            <person name="Huang J."/>
            <person name="Chen G.Z."/>
            <person name="Huang M.Z."/>
            <person name="Huang L."/>
            <person name="Peng D.H."/>
            <person name="Luo Y.B."/>
            <person name="Zou S.Q."/>
            <person name="Chen S.P."/>
            <person name="Lan S."/>
            <person name="Tsai W.C."/>
            <person name="Van de Peer Y."/>
            <person name="Liu Z.J."/>
        </authorList>
    </citation>
    <scope>NUCLEOTIDE SEQUENCE [LARGE SCALE GENOMIC DNA]</scope>
    <source>
        <strain evidence="8">Lor288</strain>
    </source>
</reference>
<evidence type="ECO:0000256" key="4">
    <source>
        <dbReference type="ARBA" id="ARBA00022777"/>
    </source>
</evidence>
<dbReference type="Pfam" id="PF24046">
    <property type="entry name" value="At4g08330"/>
    <property type="match status" value="1"/>
</dbReference>
<dbReference type="InterPro" id="IPR050494">
    <property type="entry name" value="Ser_Thr_dual-spec_kinase"/>
</dbReference>
<evidence type="ECO:0000256" key="2">
    <source>
        <dbReference type="ARBA" id="ARBA00022679"/>
    </source>
</evidence>
<dbReference type="InterPro" id="IPR045282">
    <property type="entry name" value="At4g08330-like"/>
</dbReference>
<dbReference type="SMART" id="SM00220">
    <property type="entry name" value="S_TKc"/>
    <property type="match status" value="1"/>
</dbReference>
<dbReference type="PROSITE" id="PS00108">
    <property type="entry name" value="PROTEIN_KINASE_ST"/>
    <property type="match status" value="1"/>
</dbReference>
<dbReference type="PANTHER" id="PTHR24058:SF113">
    <property type="entry name" value="HYPOTHETICAL SER-THR PROTEIN KINASE"/>
    <property type="match status" value="1"/>
</dbReference>
<proteinExistence type="predicted"/>
<dbReference type="PROSITE" id="PS50011">
    <property type="entry name" value="PROTEIN_KINASE_DOM"/>
    <property type="match status" value="1"/>
</dbReference>
<keyword evidence="9" id="KW-1185">Reference proteome</keyword>
<keyword evidence="1" id="KW-0723">Serine/threonine-protein kinase</keyword>
<dbReference type="InterPro" id="IPR000719">
    <property type="entry name" value="Prot_kinase_dom"/>
</dbReference>
<keyword evidence="4 8" id="KW-0418">Kinase</keyword>
<dbReference type="PANTHER" id="PTHR24058">
    <property type="entry name" value="DUAL SPECIFICITY PROTEIN KINASE"/>
    <property type="match status" value="1"/>
</dbReference>
<keyword evidence="3" id="KW-0547">Nucleotide-binding</keyword>
<accession>A0ABR2LTH0</accession>
<feature type="region of interest" description="Disordered" evidence="6">
    <location>
        <begin position="548"/>
        <end position="568"/>
    </location>
</feature>
<keyword evidence="2" id="KW-0808">Transferase</keyword>
<comment type="caution">
    <text evidence="8">The sequence shown here is derived from an EMBL/GenBank/DDBJ whole genome shotgun (WGS) entry which is preliminary data.</text>
</comment>
<dbReference type="Gene3D" id="3.30.200.20">
    <property type="entry name" value="Phosphorylase Kinase, domain 1"/>
    <property type="match status" value="1"/>
</dbReference>
<protein>
    <submittedName>
        <fullName evidence="8">Serine/threonine-protein kinase AFC3</fullName>
    </submittedName>
</protein>
<organism evidence="8 9">
    <name type="scientific">Platanthera guangdongensis</name>
    <dbReference type="NCBI Taxonomy" id="2320717"/>
    <lineage>
        <taxon>Eukaryota</taxon>
        <taxon>Viridiplantae</taxon>
        <taxon>Streptophyta</taxon>
        <taxon>Embryophyta</taxon>
        <taxon>Tracheophyta</taxon>
        <taxon>Spermatophyta</taxon>
        <taxon>Magnoliopsida</taxon>
        <taxon>Liliopsida</taxon>
        <taxon>Asparagales</taxon>
        <taxon>Orchidaceae</taxon>
        <taxon>Orchidoideae</taxon>
        <taxon>Orchideae</taxon>
        <taxon>Orchidinae</taxon>
        <taxon>Platanthera</taxon>
    </lineage>
</organism>
<sequence>MDDLDRGAEDRVLESLSSENLKFSMDETSSFSFTDFVPEFMQKKDLTTVHFLENNNSEVLGNGYNDEKLLCWKTSELEANDESECGIVDGDIKESESLSADGENDDIPDDHQLFTAHEVELETFDLRIIHRKNRTGFEENKDLQIVLNSIVAGRYYLTECLGSAAFSKVVQARDLYTGTDVCLKIIKNDKDFFDQSLDEIKLLKYVNKNDPSDQCHLLRLYEYFYHKEHLFIVCELLRANLYEFQKFNQDLGGDVYFTLQRIQAIARQCLEALQYLHGLKVIHCDLKPENILIKSYSRCEIKIIDLGSSCFLTDNLRLYVQSRSYRAPEVILGVPYDEKIDIWSLGCILAELYTGEVLFLNDSLAMILARMIGILGPIDVAMLENGQEAHKYFTEDYDLYLKNEETDTVEYLIPEKSSLAYSLQVNDAAFLDFLGHLLQVNPERRLTASQALRHGWFSVSYNCGSCGYSLNLSSSCRNTNNIGSKYRKIIRKGIVSFYSIDESRFSQTDEMSCLPYFNSMRSWGFFRHRTKLRCRKCGGYIGSAYEENSRSPPPIGSDNSDSSPGAGCSKKYKIKISALQPSESGSSFITQ</sequence>
<dbReference type="InterPro" id="IPR008271">
    <property type="entry name" value="Ser/Thr_kinase_AS"/>
</dbReference>
<dbReference type="CDD" id="cd14133">
    <property type="entry name" value="PKc_DYRK_like"/>
    <property type="match status" value="1"/>
</dbReference>
<dbReference type="GO" id="GO:0016301">
    <property type="term" value="F:kinase activity"/>
    <property type="evidence" value="ECO:0007669"/>
    <property type="project" value="UniProtKB-KW"/>
</dbReference>
<feature type="domain" description="Protein kinase" evidence="7">
    <location>
        <begin position="155"/>
        <end position="457"/>
    </location>
</feature>
<evidence type="ECO:0000256" key="5">
    <source>
        <dbReference type="ARBA" id="ARBA00022840"/>
    </source>
</evidence>
<evidence type="ECO:0000259" key="7">
    <source>
        <dbReference type="PROSITE" id="PS50011"/>
    </source>
</evidence>
<gene>
    <name evidence="8" type="primary">AFC3</name>
    <name evidence="8" type="ORF">KSP40_PGU020162</name>
</gene>
<dbReference type="Proteomes" id="UP001412067">
    <property type="component" value="Unassembled WGS sequence"/>
</dbReference>